<reference evidence="1 2" key="1">
    <citation type="journal article" date="2016" name="Nat. Commun.">
        <title>Thousands of microbial genomes shed light on interconnected biogeochemical processes in an aquifer system.</title>
        <authorList>
            <person name="Anantharaman K."/>
            <person name="Brown C.T."/>
            <person name="Hug L.A."/>
            <person name="Sharon I."/>
            <person name="Castelle C.J."/>
            <person name="Probst A.J."/>
            <person name="Thomas B.C."/>
            <person name="Singh A."/>
            <person name="Wilkins M.J."/>
            <person name="Karaoz U."/>
            <person name="Brodie E.L."/>
            <person name="Williams K.H."/>
            <person name="Hubbard S.S."/>
            <person name="Banfield J.F."/>
        </authorList>
    </citation>
    <scope>NUCLEOTIDE SEQUENCE [LARGE SCALE GENOMIC DNA]</scope>
</reference>
<comment type="caution">
    <text evidence="1">The sequence shown here is derived from an EMBL/GenBank/DDBJ whole genome shotgun (WGS) entry which is preliminary data.</text>
</comment>
<gene>
    <name evidence="1" type="ORF">A2736_00265</name>
</gene>
<organism evidence="1 2">
    <name type="scientific">Candidatus Yanofskybacteria bacterium RIFCSPHIGHO2_01_FULL_41_27</name>
    <dbReference type="NCBI Taxonomy" id="1802662"/>
    <lineage>
        <taxon>Bacteria</taxon>
        <taxon>Candidatus Yanofskyibacteriota</taxon>
    </lineage>
</organism>
<sequence>MIFFKKNHLFNLCSEQPPHIAGSRQGGDWNLLFGLPRQGRGVADILKFPTADERGAGGYALFL</sequence>
<dbReference type="AlphaFoldDB" id="A0A1F8EE73"/>
<dbReference type="STRING" id="1802662.A2736_00265"/>
<protein>
    <submittedName>
        <fullName evidence="1">Uncharacterized protein</fullName>
    </submittedName>
</protein>
<name>A0A1F8EE73_9BACT</name>
<evidence type="ECO:0000313" key="1">
    <source>
        <dbReference type="EMBL" id="OGM99153.1"/>
    </source>
</evidence>
<dbReference type="EMBL" id="MGJC01000035">
    <property type="protein sequence ID" value="OGM99153.1"/>
    <property type="molecule type" value="Genomic_DNA"/>
</dbReference>
<proteinExistence type="predicted"/>
<evidence type="ECO:0000313" key="2">
    <source>
        <dbReference type="Proteomes" id="UP000177503"/>
    </source>
</evidence>
<dbReference type="Proteomes" id="UP000177503">
    <property type="component" value="Unassembled WGS sequence"/>
</dbReference>
<accession>A0A1F8EE73</accession>